<dbReference type="InterPro" id="IPR027417">
    <property type="entry name" value="P-loop_NTPase"/>
</dbReference>
<accession>A0ABM1JR88</accession>
<keyword evidence="3" id="KW-0964">Secreted</keyword>
<dbReference type="InterPro" id="IPR045860">
    <property type="entry name" value="Snake_toxin-like_sf"/>
</dbReference>
<dbReference type="CDD" id="cd00117">
    <property type="entry name" value="TFP"/>
    <property type="match status" value="1"/>
</dbReference>
<keyword evidence="4" id="KW-0547">Nucleotide-binding</keyword>
<comment type="similarity">
    <text evidence="2">Belongs to the TRAFAC class dynamin-like GTPase superfamily. IRG family.</text>
</comment>
<dbReference type="GeneID" id="107108094"/>
<evidence type="ECO:0000256" key="4">
    <source>
        <dbReference type="ARBA" id="ARBA00022741"/>
    </source>
</evidence>
<dbReference type="PANTHER" id="PTHR32341">
    <property type="entry name" value="INTERFERON-INDUCIBLE GTPASE"/>
    <property type="match status" value="1"/>
</dbReference>
<dbReference type="PANTHER" id="PTHR32341:SF10">
    <property type="entry name" value="INTERFERON-INDUCIBLE GTPASE 5"/>
    <property type="match status" value="1"/>
</dbReference>
<dbReference type="RefSeq" id="XP_015263975.1">
    <property type="nucleotide sequence ID" value="XM_015408489.1"/>
</dbReference>
<dbReference type="Pfam" id="PF05049">
    <property type="entry name" value="IIGP"/>
    <property type="match status" value="2"/>
</dbReference>
<evidence type="ECO:0000256" key="6">
    <source>
        <dbReference type="ARBA" id="ARBA00023134"/>
    </source>
</evidence>
<evidence type="ECO:0000256" key="3">
    <source>
        <dbReference type="ARBA" id="ARBA00022525"/>
    </source>
</evidence>
<evidence type="ECO:0000256" key="1">
    <source>
        <dbReference type="ARBA" id="ARBA00004613"/>
    </source>
</evidence>
<evidence type="ECO:0000256" key="2">
    <source>
        <dbReference type="ARBA" id="ARBA00005429"/>
    </source>
</evidence>
<dbReference type="InterPro" id="IPR016054">
    <property type="entry name" value="LY6_UPA_recep-like"/>
</dbReference>
<reference evidence="10" key="1">
    <citation type="submission" date="2025-08" db="UniProtKB">
        <authorList>
            <consortium name="RefSeq"/>
        </authorList>
    </citation>
    <scope>IDENTIFICATION</scope>
</reference>
<dbReference type="Gene3D" id="2.10.60.10">
    <property type="entry name" value="CD59"/>
    <property type="match status" value="3"/>
</dbReference>
<feature type="domain" description="IRG-type G" evidence="8">
    <location>
        <begin position="17"/>
        <end position="192"/>
    </location>
</feature>
<comment type="subcellular location">
    <subcellularLocation>
        <location evidence="1">Secreted</location>
    </subcellularLocation>
</comment>
<name>A0ABM1JR88_GEKJA</name>
<dbReference type="PROSITE" id="PS51716">
    <property type="entry name" value="G_IRG"/>
    <property type="match status" value="2"/>
</dbReference>
<dbReference type="Pfam" id="PF00021">
    <property type="entry name" value="UPAR_LY6"/>
    <property type="match status" value="2"/>
</dbReference>
<evidence type="ECO:0000256" key="7">
    <source>
        <dbReference type="ARBA" id="ARBA00023157"/>
    </source>
</evidence>
<dbReference type="Gene3D" id="3.40.50.300">
    <property type="entry name" value="P-loop containing nucleotide triphosphate hydrolases"/>
    <property type="match status" value="2"/>
</dbReference>
<keyword evidence="9" id="KW-1185">Reference proteome</keyword>
<dbReference type="SUPFAM" id="SSF52540">
    <property type="entry name" value="P-loop containing nucleoside triphosphate hydrolases"/>
    <property type="match status" value="2"/>
</dbReference>
<proteinExistence type="inferred from homology"/>
<dbReference type="InterPro" id="IPR007743">
    <property type="entry name" value="Immunity-related_GTPase-like"/>
</dbReference>
<dbReference type="InterPro" id="IPR051515">
    <property type="entry name" value="IRG"/>
</dbReference>
<dbReference type="SUPFAM" id="SSF57302">
    <property type="entry name" value="Snake toxin-like"/>
    <property type="match status" value="2"/>
</dbReference>
<evidence type="ECO:0000313" key="9">
    <source>
        <dbReference type="Proteomes" id="UP000694871"/>
    </source>
</evidence>
<evidence type="ECO:0000259" key="8">
    <source>
        <dbReference type="PROSITE" id="PS51716"/>
    </source>
</evidence>
<dbReference type="InterPro" id="IPR030385">
    <property type="entry name" value="G_IRG_dom"/>
</dbReference>
<organism evidence="9 10">
    <name type="scientific">Gekko japonicus</name>
    <name type="common">Schlegel's Japanese gecko</name>
    <dbReference type="NCBI Taxonomy" id="146911"/>
    <lineage>
        <taxon>Eukaryota</taxon>
        <taxon>Metazoa</taxon>
        <taxon>Chordata</taxon>
        <taxon>Craniata</taxon>
        <taxon>Vertebrata</taxon>
        <taxon>Euteleostomi</taxon>
        <taxon>Lepidosauria</taxon>
        <taxon>Squamata</taxon>
        <taxon>Bifurcata</taxon>
        <taxon>Gekkota</taxon>
        <taxon>Gekkonidae</taxon>
        <taxon>Gekkoninae</taxon>
        <taxon>Gekko</taxon>
    </lineage>
</organism>
<keyword evidence="5" id="KW-0378">Hydrolase</keyword>
<keyword evidence="7" id="KW-1015">Disulfide bond</keyword>
<evidence type="ECO:0000256" key="5">
    <source>
        <dbReference type="ARBA" id="ARBA00022801"/>
    </source>
</evidence>
<protein>
    <submittedName>
        <fullName evidence="10">Uncharacterized protein LOC107108094</fullName>
    </submittedName>
</protein>
<gene>
    <name evidence="10" type="primary">LOC107108094</name>
</gene>
<dbReference type="Proteomes" id="UP000694871">
    <property type="component" value="Unplaced"/>
</dbReference>
<sequence length="528" mass="57113">MPLKTPQSSTSGSPEQGDVSVVVIGKPGVGKSAFLNAVRGMTEGDVGSAPVGALPKPGGPVMYPDPSHPNLLIWELELEGEGQAERWLGEADVFVMVTDGKFDEVHARLAGEVRVAGKKVYFARTKADLEVHTLKRLMGERYDRSEVLNALRGVCAESLGAHGLGEPFVFLISAFEPYALDCPQLRETLLKDVEIYERVLKPARVGFELITEKELAEIQEAYELGGLSEVVTRIQCSLETIWNAQLDIAVTGESGAGKSTFVNALRGLGDEDEGAAETGGNFARKSHSSFSRINPNRLKCHKCLNRQGNCSDTEVEACLPGQDSCFFEIKRFIGLEADTVKQGCGTSNYCRRYPGGHEGSLFRRMHCCSTDLCLPVNYHDSREGSGNGVECQSCIGSAAECGPNAPTEPCVGKQDRCVQISQRFLPGKGLEPIIKGCGTDSVKDVQVVYQIGANLAYVDQKVCKGSNCNDGTFQDISAGDPNGLRCYTCRETGLGECARNRLQLLDCTGVMDRCVHFMDRGIFAIKAS</sequence>
<keyword evidence="6" id="KW-0342">GTP-binding</keyword>
<evidence type="ECO:0000313" key="10">
    <source>
        <dbReference type="RefSeq" id="XP_015263975.1"/>
    </source>
</evidence>
<feature type="domain" description="IRG-type G" evidence="8">
    <location>
        <begin position="244"/>
        <end position="279"/>
    </location>
</feature>